<accession>A0ABN0QAK1</accession>
<dbReference type="Proteomes" id="UP000017834">
    <property type="component" value="Unassembled WGS sequence"/>
</dbReference>
<sequence length="81" mass="9382">MLYHDPRTSPGHLFYDVLAREEWQNPTGCYSLTFSVEENWRAGGQTQVIFDGDNSLAGAKARNQHKSGFNNDAYHRMEYRQ</sequence>
<organism evidence="1 2">
    <name type="scientific">Enterobacter cloacae S611</name>
    <dbReference type="NCBI Taxonomy" id="1399146"/>
    <lineage>
        <taxon>Bacteria</taxon>
        <taxon>Pseudomonadati</taxon>
        <taxon>Pseudomonadota</taxon>
        <taxon>Gammaproteobacteria</taxon>
        <taxon>Enterobacterales</taxon>
        <taxon>Enterobacteriaceae</taxon>
        <taxon>Enterobacter</taxon>
        <taxon>Enterobacter cloacae complex</taxon>
    </lineage>
</organism>
<dbReference type="EMBL" id="AXOM01000023">
    <property type="protein sequence ID" value="ESS59284.1"/>
    <property type="molecule type" value="Genomic_DNA"/>
</dbReference>
<evidence type="ECO:0000313" key="2">
    <source>
        <dbReference type="Proteomes" id="UP000017834"/>
    </source>
</evidence>
<gene>
    <name evidence="1" type="ORF">EDP2_2894</name>
</gene>
<comment type="caution">
    <text evidence="1">The sequence shown here is derived from an EMBL/GenBank/DDBJ whole genome shotgun (WGS) entry which is preliminary data.</text>
</comment>
<name>A0ABN0QAK1_ENTCL</name>
<reference evidence="1 2" key="1">
    <citation type="journal article" date="2014" name="Genome Announc.">
        <title>Draft Genome Sequence of Enterobacter cloacae Strain S611.</title>
        <authorList>
            <person name="Wang D."/>
            <person name="Han C.S."/>
            <person name="Dichosa A.E."/>
            <person name="Gleasner C.D."/>
            <person name="Johnson S.L."/>
            <person name="Daligault H.E."/>
            <person name="Davenport K.W."/>
            <person name="Li P.E."/>
            <person name="Pierson E.A."/>
            <person name="Pierson L.S.III."/>
        </authorList>
    </citation>
    <scope>NUCLEOTIDE SEQUENCE [LARGE SCALE GENOMIC DNA]</scope>
    <source>
        <strain evidence="1 2">S611</strain>
    </source>
</reference>
<protein>
    <submittedName>
        <fullName evidence="1">Uncharacterized protein</fullName>
    </submittedName>
</protein>
<keyword evidence="2" id="KW-1185">Reference proteome</keyword>
<proteinExistence type="predicted"/>
<evidence type="ECO:0000313" key="1">
    <source>
        <dbReference type="EMBL" id="ESS59284.1"/>
    </source>
</evidence>